<keyword evidence="1" id="KW-0812">Transmembrane</keyword>
<protein>
    <submittedName>
        <fullName evidence="4">Uncharacterized protein LOC102803704</fullName>
    </submittedName>
</protein>
<proteinExistence type="predicted"/>
<evidence type="ECO:0000256" key="2">
    <source>
        <dbReference type="SAM" id="SignalP"/>
    </source>
</evidence>
<accession>A0ABM0MTG2</accession>
<feature type="chain" id="PRO_5047358571" evidence="2">
    <location>
        <begin position="22"/>
        <end position="158"/>
    </location>
</feature>
<keyword evidence="1" id="KW-0472">Membrane</keyword>
<keyword evidence="2" id="KW-0732">Signal</keyword>
<dbReference type="Proteomes" id="UP000694865">
    <property type="component" value="Unplaced"/>
</dbReference>
<keyword evidence="3" id="KW-1185">Reference proteome</keyword>
<dbReference type="GeneID" id="102803704"/>
<evidence type="ECO:0000313" key="3">
    <source>
        <dbReference type="Proteomes" id="UP000694865"/>
    </source>
</evidence>
<evidence type="ECO:0000256" key="1">
    <source>
        <dbReference type="SAM" id="Phobius"/>
    </source>
</evidence>
<evidence type="ECO:0000313" key="4">
    <source>
        <dbReference type="RefSeq" id="XP_006823303.1"/>
    </source>
</evidence>
<name>A0ABM0MTG2_SACKO</name>
<feature type="signal peptide" evidence="2">
    <location>
        <begin position="1"/>
        <end position="21"/>
    </location>
</feature>
<sequence>MKHTPIVLLPLLLALAHFGGAQTLIYKDDLHEAGTRFVTRDVQIVSLEEKRVFVASTCKQFAGSSANVTVLLNNNPMWLPNAGIVNFYVVDDPAKPESAALCSNIQSGQAVPYCLVPHWNSTNDIYVIATAGRVFAVTFTMTIRISPKQSKKMTSNHI</sequence>
<keyword evidence="1" id="KW-1133">Transmembrane helix</keyword>
<organism evidence="3 4">
    <name type="scientific">Saccoglossus kowalevskii</name>
    <name type="common">Acorn worm</name>
    <dbReference type="NCBI Taxonomy" id="10224"/>
    <lineage>
        <taxon>Eukaryota</taxon>
        <taxon>Metazoa</taxon>
        <taxon>Hemichordata</taxon>
        <taxon>Enteropneusta</taxon>
        <taxon>Harrimaniidae</taxon>
        <taxon>Saccoglossus</taxon>
    </lineage>
</organism>
<reference evidence="4" key="1">
    <citation type="submission" date="2025-08" db="UniProtKB">
        <authorList>
            <consortium name="RefSeq"/>
        </authorList>
    </citation>
    <scope>IDENTIFICATION</scope>
    <source>
        <tissue evidence="4">Testes</tissue>
    </source>
</reference>
<feature type="transmembrane region" description="Helical" evidence="1">
    <location>
        <begin position="125"/>
        <end position="143"/>
    </location>
</feature>
<gene>
    <name evidence="4" type="primary">LOC102803704</name>
</gene>
<dbReference type="RefSeq" id="XP_006823303.1">
    <property type="nucleotide sequence ID" value="XM_006823240.1"/>
</dbReference>